<dbReference type="Pfam" id="PF18962">
    <property type="entry name" value="Por_Secre_tail"/>
    <property type="match status" value="1"/>
</dbReference>
<dbReference type="GO" id="GO:0004181">
    <property type="term" value="F:metallocarboxypeptidase activity"/>
    <property type="evidence" value="ECO:0007669"/>
    <property type="project" value="InterPro"/>
</dbReference>
<dbReference type="Gene3D" id="2.60.40.1120">
    <property type="entry name" value="Carboxypeptidase-like, regulatory domain"/>
    <property type="match status" value="1"/>
</dbReference>
<dbReference type="NCBIfam" id="TIGR04183">
    <property type="entry name" value="Por_Secre_tail"/>
    <property type="match status" value="1"/>
</dbReference>
<dbReference type="InterPro" id="IPR008969">
    <property type="entry name" value="CarboxyPept-like_regulatory"/>
</dbReference>
<dbReference type="GO" id="GO:0005615">
    <property type="term" value="C:extracellular space"/>
    <property type="evidence" value="ECO:0007669"/>
    <property type="project" value="TreeGrafter"/>
</dbReference>
<dbReference type="GO" id="GO:0008270">
    <property type="term" value="F:zinc ion binding"/>
    <property type="evidence" value="ECO:0007669"/>
    <property type="project" value="InterPro"/>
</dbReference>
<evidence type="ECO:0000256" key="7">
    <source>
        <dbReference type="ARBA" id="ARBA00023049"/>
    </source>
</evidence>
<evidence type="ECO:0000256" key="4">
    <source>
        <dbReference type="ARBA" id="ARBA00022723"/>
    </source>
</evidence>
<keyword evidence="6" id="KW-0862">Zinc</keyword>
<dbReference type="PROSITE" id="PS52035">
    <property type="entry name" value="PEPTIDASE_M14"/>
    <property type="match status" value="1"/>
</dbReference>
<accession>A0A381R154</accession>
<reference evidence="9" key="1">
    <citation type="submission" date="2018-05" db="EMBL/GenBank/DDBJ databases">
        <authorList>
            <person name="Lanie J.A."/>
            <person name="Ng W.-L."/>
            <person name="Kazmierczak K.M."/>
            <person name="Andrzejewski T.M."/>
            <person name="Davidsen T.M."/>
            <person name="Wayne K.J."/>
            <person name="Tettelin H."/>
            <person name="Glass J.I."/>
            <person name="Rusch D."/>
            <person name="Podicherti R."/>
            <person name="Tsui H.-C.T."/>
            <person name="Winkler M.E."/>
        </authorList>
    </citation>
    <scope>NUCLEOTIDE SEQUENCE</scope>
</reference>
<name>A0A381R154_9ZZZZ</name>
<evidence type="ECO:0000256" key="5">
    <source>
        <dbReference type="ARBA" id="ARBA00022801"/>
    </source>
</evidence>
<dbReference type="InterPro" id="IPR026444">
    <property type="entry name" value="Secre_tail"/>
</dbReference>
<comment type="cofactor">
    <cofactor evidence="1">
        <name>Zn(2+)</name>
        <dbReference type="ChEBI" id="CHEBI:29105"/>
    </cofactor>
</comment>
<keyword evidence="4" id="KW-0479">Metal-binding</keyword>
<evidence type="ECO:0000256" key="6">
    <source>
        <dbReference type="ARBA" id="ARBA00022833"/>
    </source>
</evidence>
<dbReference type="SUPFAM" id="SSF49464">
    <property type="entry name" value="Carboxypeptidase regulatory domain-like"/>
    <property type="match status" value="1"/>
</dbReference>
<dbReference type="PANTHER" id="PTHR11705:SF143">
    <property type="entry name" value="SLL0236 PROTEIN"/>
    <property type="match status" value="1"/>
</dbReference>
<dbReference type="PROSITE" id="PS00132">
    <property type="entry name" value="CARBOXYPEPT_ZN_1"/>
    <property type="match status" value="1"/>
</dbReference>
<dbReference type="EMBL" id="UINC01001636">
    <property type="protein sequence ID" value="SUZ85441.1"/>
    <property type="molecule type" value="Genomic_DNA"/>
</dbReference>
<keyword evidence="3" id="KW-0645">Protease</keyword>
<comment type="similarity">
    <text evidence="2">Belongs to the peptidase M14 family.</text>
</comment>
<dbReference type="SUPFAM" id="SSF53187">
    <property type="entry name" value="Zn-dependent exopeptidases"/>
    <property type="match status" value="1"/>
</dbReference>
<dbReference type="InterPro" id="IPR057246">
    <property type="entry name" value="CARBOXYPEPT_ZN_1"/>
</dbReference>
<evidence type="ECO:0000313" key="9">
    <source>
        <dbReference type="EMBL" id="SUZ85441.1"/>
    </source>
</evidence>
<dbReference type="SMART" id="SM00631">
    <property type="entry name" value="Zn_pept"/>
    <property type="match status" value="1"/>
</dbReference>
<organism evidence="9">
    <name type="scientific">marine metagenome</name>
    <dbReference type="NCBI Taxonomy" id="408172"/>
    <lineage>
        <taxon>unclassified sequences</taxon>
        <taxon>metagenomes</taxon>
        <taxon>ecological metagenomes</taxon>
    </lineage>
</organism>
<evidence type="ECO:0000256" key="3">
    <source>
        <dbReference type="ARBA" id="ARBA00022670"/>
    </source>
</evidence>
<dbReference type="PANTHER" id="PTHR11705">
    <property type="entry name" value="PROTEASE FAMILY M14 CARBOXYPEPTIDASE A,B"/>
    <property type="match status" value="1"/>
</dbReference>
<sequence length="782" mass="90326">MRFPLRKLVLINSLIICINAQALDERYHSFLEIESFLDSLTQVYDVNSEFRVYHLGYSGQEELPIYAVKISDNVEFKEDEPRVLFVGQLHAEEVLGVEAVLELILLMLDPPPEEMQHINILKQNVETWIIPTLNPEGLNVVHDGLDVSYRKNKTDFSPQGPWPNNYFDYDSAIGEDIDGVDLNRNFDFNWVLGDTFMEPDPSDYAAHYDYYRGLYPWSEAEARILRDLALENDFLFSIIWHSARSGRYSEKVFSPWSWDGDKRTPDDASIKLIGDQIAEIIIKENSTESYQSSYSGSRRGNAHDWFYQATGTFQYLIECGTSNLQPDSALVEDTIDRLMPGMLFLLDRTIGYNTDASQITGLITDGDSGSPLEDVIITVQELHSGVQQPRKTDEFGRYRRIVDPGTYSLEYRKNGYFPLNFTVTANPSSPTIQNVTMTPIPLHNIEINISSFQWPVVLEENPFLIIDNSDMSDTIQMDFSHNHNLEIPQGEWRFTLYWDFLIPWKQNITVNNDLELNIDMQEPLWVQNIFGFPIIDNSSFNIIEGSWVFDNNMVRSQNELFYANADSLDSIFVLESQLYSFSEPMDMIVLRIDHQWELEWDNDSITISLMDSTEIINQMFLAGHQWNQSTRHRLVAIDTNGINNIKVKLELKRDKTINYRGYNIYDIKLFAGNNFTLGSIIEQSPINQNTSKISVSEIYPNPSNGMINIDFINSPGPASIVVYNLLGQEVYAGEIPLQYNQKKIWRYNFLDDYQRNPVSGVYFIKIVSQRETFYRKCILLKP</sequence>
<proteinExistence type="inferred from homology"/>
<dbReference type="Pfam" id="PF13620">
    <property type="entry name" value="CarboxypepD_reg"/>
    <property type="match status" value="1"/>
</dbReference>
<evidence type="ECO:0000256" key="1">
    <source>
        <dbReference type="ARBA" id="ARBA00001947"/>
    </source>
</evidence>
<feature type="domain" description="Peptidase M14" evidence="8">
    <location>
        <begin position="26"/>
        <end position="349"/>
    </location>
</feature>
<keyword evidence="7" id="KW-0482">Metalloprotease</keyword>
<dbReference type="AlphaFoldDB" id="A0A381R154"/>
<gene>
    <name evidence="9" type="ORF">METZ01_LOCUS38295</name>
</gene>
<keyword evidence="5" id="KW-0378">Hydrolase</keyword>
<dbReference type="Gene3D" id="3.40.630.10">
    <property type="entry name" value="Zn peptidases"/>
    <property type="match status" value="1"/>
</dbReference>
<evidence type="ECO:0000259" key="8">
    <source>
        <dbReference type="PROSITE" id="PS52035"/>
    </source>
</evidence>
<dbReference type="GO" id="GO:0006508">
    <property type="term" value="P:proteolysis"/>
    <property type="evidence" value="ECO:0007669"/>
    <property type="project" value="UniProtKB-KW"/>
</dbReference>
<dbReference type="Pfam" id="PF00246">
    <property type="entry name" value="Peptidase_M14"/>
    <property type="match status" value="1"/>
</dbReference>
<protein>
    <recommendedName>
        <fullName evidence="8">Peptidase M14 domain-containing protein</fullName>
    </recommendedName>
</protein>
<evidence type="ECO:0000256" key="2">
    <source>
        <dbReference type="ARBA" id="ARBA00005988"/>
    </source>
</evidence>
<dbReference type="InterPro" id="IPR000834">
    <property type="entry name" value="Peptidase_M14"/>
</dbReference>